<reference evidence="5" key="1">
    <citation type="journal article" date="2014" name="Science">
        <title>Ancient hybridizations among the ancestral genomes of bread wheat.</title>
        <authorList>
            <consortium name="International Wheat Genome Sequencing Consortium,"/>
            <person name="Marcussen T."/>
            <person name="Sandve S.R."/>
            <person name="Heier L."/>
            <person name="Spannagl M."/>
            <person name="Pfeifer M."/>
            <person name="Jakobsen K.S."/>
            <person name="Wulff B.B."/>
            <person name="Steuernagel B."/>
            <person name="Mayer K.F."/>
            <person name="Olsen O.A."/>
        </authorList>
    </citation>
    <scope>NUCLEOTIDE SEQUENCE [LARGE SCALE GENOMIC DNA]</scope>
    <source>
        <strain evidence="5">cv. AL8/78</strain>
    </source>
</reference>
<feature type="domain" description="KIB1-4 beta-propeller" evidence="3">
    <location>
        <begin position="252"/>
        <end position="419"/>
    </location>
</feature>
<dbReference type="CDD" id="cd09917">
    <property type="entry name" value="F-box_SF"/>
    <property type="match status" value="1"/>
</dbReference>
<feature type="domain" description="F-box" evidence="2">
    <location>
        <begin position="84"/>
        <end position="115"/>
    </location>
</feature>
<reference evidence="5" key="2">
    <citation type="journal article" date="2017" name="Nat. Plants">
        <title>The Aegilops tauschii genome reveals multiple impacts of transposons.</title>
        <authorList>
            <person name="Zhao G."/>
            <person name="Zou C."/>
            <person name="Li K."/>
            <person name="Wang K."/>
            <person name="Li T."/>
            <person name="Gao L."/>
            <person name="Zhang X."/>
            <person name="Wang H."/>
            <person name="Yang Z."/>
            <person name="Liu X."/>
            <person name="Jiang W."/>
            <person name="Mao L."/>
            <person name="Kong X."/>
            <person name="Jiao Y."/>
            <person name="Jia J."/>
        </authorList>
    </citation>
    <scope>NUCLEOTIDE SEQUENCE [LARGE SCALE GENOMIC DNA]</scope>
    <source>
        <strain evidence="5">cv. AL8/78</strain>
    </source>
</reference>
<dbReference type="PANTHER" id="PTHR33127">
    <property type="entry name" value="TRANSMEMBRANE PROTEIN"/>
    <property type="match status" value="1"/>
</dbReference>
<evidence type="ECO:0000256" key="1">
    <source>
        <dbReference type="SAM" id="MobiDB-lite"/>
    </source>
</evidence>
<dbReference type="AlphaFoldDB" id="A0A453MWM8"/>
<evidence type="ECO:0000259" key="2">
    <source>
        <dbReference type="Pfam" id="PF00646"/>
    </source>
</evidence>
<proteinExistence type="predicted"/>
<dbReference type="EnsemblPlants" id="AET6Gv20124400.1">
    <property type="protein sequence ID" value="AET6Gv20124400.1"/>
    <property type="gene ID" value="AET6Gv20124400"/>
</dbReference>
<dbReference type="Gramene" id="AET6Gv20124400.1">
    <property type="protein sequence ID" value="AET6Gv20124400.1"/>
    <property type="gene ID" value="AET6Gv20124400"/>
</dbReference>
<dbReference type="InterPro" id="IPR001810">
    <property type="entry name" value="F-box_dom"/>
</dbReference>
<dbReference type="Pfam" id="PF03478">
    <property type="entry name" value="Beta-prop_KIB1-4"/>
    <property type="match status" value="1"/>
</dbReference>
<dbReference type="SUPFAM" id="SSF81383">
    <property type="entry name" value="F-box domain"/>
    <property type="match status" value="1"/>
</dbReference>
<name>A0A453MWM8_AEGTS</name>
<keyword evidence="5" id="KW-1185">Reference proteome</keyword>
<organism evidence="4 5">
    <name type="scientific">Aegilops tauschii subsp. strangulata</name>
    <name type="common">Goatgrass</name>
    <dbReference type="NCBI Taxonomy" id="200361"/>
    <lineage>
        <taxon>Eukaryota</taxon>
        <taxon>Viridiplantae</taxon>
        <taxon>Streptophyta</taxon>
        <taxon>Embryophyta</taxon>
        <taxon>Tracheophyta</taxon>
        <taxon>Spermatophyta</taxon>
        <taxon>Magnoliopsida</taxon>
        <taxon>Liliopsida</taxon>
        <taxon>Poales</taxon>
        <taxon>Poaceae</taxon>
        <taxon>BOP clade</taxon>
        <taxon>Pooideae</taxon>
        <taxon>Triticodae</taxon>
        <taxon>Triticeae</taxon>
        <taxon>Triticinae</taxon>
        <taxon>Aegilops</taxon>
    </lineage>
</organism>
<reference evidence="4" key="3">
    <citation type="journal article" date="2017" name="Nature">
        <title>Genome sequence of the progenitor of the wheat D genome Aegilops tauschii.</title>
        <authorList>
            <person name="Luo M.C."/>
            <person name="Gu Y.Q."/>
            <person name="Puiu D."/>
            <person name="Wang H."/>
            <person name="Twardziok S.O."/>
            <person name="Deal K.R."/>
            <person name="Huo N."/>
            <person name="Zhu T."/>
            <person name="Wang L."/>
            <person name="Wang Y."/>
            <person name="McGuire P.E."/>
            <person name="Liu S."/>
            <person name="Long H."/>
            <person name="Ramasamy R.K."/>
            <person name="Rodriguez J.C."/>
            <person name="Van S.L."/>
            <person name="Yuan L."/>
            <person name="Wang Z."/>
            <person name="Xia Z."/>
            <person name="Xiao L."/>
            <person name="Anderson O.D."/>
            <person name="Ouyang S."/>
            <person name="Liang Y."/>
            <person name="Zimin A.V."/>
            <person name="Pertea G."/>
            <person name="Qi P."/>
            <person name="Bennetzen J.L."/>
            <person name="Dai X."/>
            <person name="Dawson M.W."/>
            <person name="Muller H.G."/>
            <person name="Kugler K."/>
            <person name="Rivarola-Duarte L."/>
            <person name="Spannagl M."/>
            <person name="Mayer K.F.X."/>
            <person name="Lu F.H."/>
            <person name="Bevan M.W."/>
            <person name="Leroy P."/>
            <person name="Li P."/>
            <person name="You F.M."/>
            <person name="Sun Q."/>
            <person name="Liu Z."/>
            <person name="Lyons E."/>
            <person name="Wicker T."/>
            <person name="Salzberg S.L."/>
            <person name="Devos K.M."/>
            <person name="Dvorak J."/>
        </authorList>
    </citation>
    <scope>NUCLEOTIDE SEQUENCE [LARGE SCALE GENOMIC DNA]</scope>
    <source>
        <strain evidence="4">cv. AL8/78</strain>
    </source>
</reference>
<accession>A0A453MWM8</accession>
<dbReference type="InterPro" id="IPR036047">
    <property type="entry name" value="F-box-like_dom_sf"/>
</dbReference>
<reference evidence="4" key="5">
    <citation type="journal article" date="2021" name="G3 (Bethesda)">
        <title>Aegilops tauschii genome assembly Aet v5.0 features greater sequence contiguity and improved annotation.</title>
        <authorList>
            <person name="Wang L."/>
            <person name="Zhu T."/>
            <person name="Rodriguez J.C."/>
            <person name="Deal K.R."/>
            <person name="Dubcovsky J."/>
            <person name="McGuire P.E."/>
            <person name="Lux T."/>
            <person name="Spannagl M."/>
            <person name="Mayer K.F.X."/>
            <person name="Baldrich P."/>
            <person name="Meyers B.C."/>
            <person name="Huo N."/>
            <person name="Gu Y.Q."/>
            <person name="Zhou H."/>
            <person name="Devos K.M."/>
            <person name="Bennetzen J.L."/>
            <person name="Unver T."/>
            <person name="Budak H."/>
            <person name="Gulick P.J."/>
            <person name="Galiba G."/>
            <person name="Kalapos B."/>
            <person name="Nelson D.R."/>
            <person name="Li P."/>
            <person name="You F.M."/>
            <person name="Luo M.C."/>
            <person name="Dvorak J."/>
        </authorList>
    </citation>
    <scope>NUCLEOTIDE SEQUENCE [LARGE SCALE GENOMIC DNA]</scope>
    <source>
        <strain evidence="4">cv. AL8/78</strain>
    </source>
</reference>
<reference evidence="4" key="4">
    <citation type="submission" date="2019-03" db="UniProtKB">
        <authorList>
            <consortium name="EnsemblPlants"/>
        </authorList>
    </citation>
    <scope>IDENTIFICATION</scope>
</reference>
<evidence type="ECO:0000313" key="4">
    <source>
        <dbReference type="EnsemblPlants" id="AET6Gv20124400.1"/>
    </source>
</evidence>
<dbReference type="STRING" id="200361.A0A453MWM8"/>
<evidence type="ECO:0000313" key="5">
    <source>
        <dbReference type="Proteomes" id="UP000015105"/>
    </source>
</evidence>
<feature type="compositionally biased region" description="Pro residues" evidence="1">
    <location>
        <begin position="23"/>
        <end position="35"/>
    </location>
</feature>
<sequence length="494" mass="54670">VQTLAPVRPPPRSPFTSLVSLRPTPPPAPASPPPSLGAGAPGFSYSRSHMEPIKRTATLSSNIRVQHEPADGGDAASGTIGAHPIHLIEKILGYFSPLDSVRLAVVCKSWAAAVSERLARPTPHLFALKLANVHSQSPFRFMLPPEEERRHRGAIYSLPVNEEGSPSLVAPARLPSAVRDPKGMNFKLSGALPCGLLSFAVGNRVFLVNPLTGAFQSDMYAPFGTGAKVRTVAGANAIFDHDYSERNVLLSWCTEEWRQRKLLSQEFKNIYLMAYADGVFYALEFRGCAYSVDTRVPPPWRLKKLRAPSILEQYTLIRGRFLCYSHLLESEGSVLFVGPVLAPRQPTCRDTIGGFEVYRLDVEVSRWVKVERLAAERALFVSEQSSFTVRASEVPGCMSNCIYFVGEVDEYSYVTWGVYSMEERKVLFQRPVGGSWGRYAAARWFLPAVVIPFADARAHCTLRRKDKNLSSSEGHEDGSNCAKSRCYYESFGSD</sequence>
<protein>
    <recommendedName>
        <fullName evidence="6">F-box domain-containing protein</fullName>
    </recommendedName>
</protein>
<dbReference type="PANTHER" id="PTHR33127:SF95">
    <property type="entry name" value="DUF295 DOMAIN-CONTAINING PROTEIN"/>
    <property type="match status" value="1"/>
</dbReference>
<feature type="region of interest" description="Disordered" evidence="1">
    <location>
        <begin position="1"/>
        <end position="43"/>
    </location>
</feature>
<evidence type="ECO:0000259" key="3">
    <source>
        <dbReference type="Pfam" id="PF03478"/>
    </source>
</evidence>
<dbReference type="InterPro" id="IPR005174">
    <property type="entry name" value="KIB1-4_b-propeller"/>
</dbReference>
<dbReference type="Pfam" id="PF00646">
    <property type="entry name" value="F-box"/>
    <property type="match status" value="1"/>
</dbReference>
<evidence type="ECO:0008006" key="6">
    <source>
        <dbReference type="Google" id="ProtNLM"/>
    </source>
</evidence>
<dbReference type="Proteomes" id="UP000015105">
    <property type="component" value="Chromosome 6D"/>
</dbReference>